<protein>
    <recommendedName>
        <fullName evidence="2">DUF5615 domain-containing protein</fullName>
    </recommendedName>
</protein>
<organism evidence="3">
    <name type="scientific">Vecturithrix granuli</name>
    <dbReference type="NCBI Taxonomy" id="1499967"/>
    <lineage>
        <taxon>Bacteria</taxon>
        <taxon>Candidatus Moduliflexota</taxon>
        <taxon>Candidatus Vecturitrichia</taxon>
        <taxon>Candidatus Vecturitrichales</taxon>
        <taxon>Candidatus Vecturitrichaceae</taxon>
        <taxon>Candidatus Vecturithrix</taxon>
    </lineage>
</organism>
<dbReference type="AlphaFoldDB" id="A0A081C9K9"/>
<keyword evidence="4" id="KW-1185">Reference proteome</keyword>
<dbReference type="Pfam" id="PF18480">
    <property type="entry name" value="DUF5615"/>
    <property type="match status" value="1"/>
</dbReference>
<evidence type="ECO:0000313" key="3">
    <source>
        <dbReference type="EMBL" id="GAK61264.1"/>
    </source>
</evidence>
<feature type="compositionally biased region" description="Polar residues" evidence="1">
    <location>
        <begin position="169"/>
        <end position="185"/>
    </location>
</feature>
<dbReference type="STRING" id="1499967.U27_01164"/>
<evidence type="ECO:0000256" key="1">
    <source>
        <dbReference type="SAM" id="MobiDB-lite"/>
    </source>
</evidence>
<accession>A0A081C9K9</accession>
<gene>
    <name evidence="3" type="ORF">U27_01164</name>
</gene>
<dbReference type="EMBL" id="DF820478">
    <property type="protein sequence ID" value="GAK61264.1"/>
    <property type="molecule type" value="Genomic_DNA"/>
</dbReference>
<sequence>MFKRDIAQALREDSHDVIRASEIGQDWADDQEILQKAIAENRILVTLDKHFGDWAILPFHEHSGVIRLKVNPTTSQHVISLLLPFLRMYHPEQLRNCLLAVGETFEQLPGTHPRFTKEAIDAALHFAAGDLLFRVVGVSPEQKADIAVEVFQHHAQELQHNFSVVSPEQNQPVARQRAAATQSLPSAGERKNGKTCLV</sequence>
<evidence type="ECO:0000313" key="4">
    <source>
        <dbReference type="Proteomes" id="UP000030661"/>
    </source>
</evidence>
<proteinExistence type="predicted"/>
<feature type="domain" description="DUF5615" evidence="2">
    <location>
        <begin position="2"/>
        <end position="99"/>
    </location>
</feature>
<dbReference type="eggNOG" id="COG4634">
    <property type="taxonomic scope" value="Bacteria"/>
</dbReference>
<reference evidence="3" key="1">
    <citation type="journal article" date="2015" name="PeerJ">
        <title>First genomic representation of candidate bacterial phylum KSB3 points to enhanced environmental sensing as a trigger of wastewater bulking.</title>
        <authorList>
            <person name="Sekiguchi Y."/>
            <person name="Ohashi A."/>
            <person name="Parks D.H."/>
            <person name="Yamauchi T."/>
            <person name="Tyson G.W."/>
            <person name="Hugenholtz P."/>
        </authorList>
    </citation>
    <scope>NUCLEOTIDE SEQUENCE [LARGE SCALE GENOMIC DNA]</scope>
</reference>
<evidence type="ECO:0000259" key="2">
    <source>
        <dbReference type="Pfam" id="PF18480"/>
    </source>
</evidence>
<feature type="region of interest" description="Disordered" evidence="1">
    <location>
        <begin position="169"/>
        <end position="198"/>
    </location>
</feature>
<dbReference type="InterPro" id="IPR041049">
    <property type="entry name" value="DUF5615"/>
</dbReference>
<dbReference type="HOGENOM" id="CLU_1375841_0_0_0"/>
<dbReference type="Proteomes" id="UP000030661">
    <property type="component" value="Unassembled WGS sequence"/>
</dbReference>
<name>A0A081C9K9_VECG1</name>